<gene>
    <name evidence="2" type="ORF">Strvi_2332</name>
</gene>
<reference evidence="2" key="1">
    <citation type="submission" date="2011-08" db="EMBL/GenBank/DDBJ databases">
        <title>Complete sequence of chromosome of Streptomyces violaceusniger Tu 4113.</title>
        <authorList>
            <consortium name="US DOE Joint Genome Institute"/>
            <person name="Lucas S."/>
            <person name="Han J."/>
            <person name="Lapidus A."/>
            <person name="Cheng J.-F."/>
            <person name="Goodwin L."/>
            <person name="Pitluck S."/>
            <person name="Peters L."/>
            <person name="Ivanova N."/>
            <person name="Daligault H."/>
            <person name="Detter J.C."/>
            <person name="Han C."/>
            <person name="Tapia R."/>
            <person name="Land M."/>
            <person name="Hauser L."/>
            <person name="Kyrpides N."/>
            <person name="Ivanova N."/>
            <person name="Pagani I."/>
            <person name="Hagen A."/>
            <person name="Katz L."/>
            <person name="Fiedler H.-P."/>
            <person name="Keasling J."/>
            <person name="Fortman J."/>
            <person name="Woyke T."/>
        </authorList>
    </citation>
    <scope>NUCLEOTIDE SEQUENCE [LARGE SCALE GENOMIC DNA]</scope>
    <source>
        <strain evidence="2">Tu 4113</strain>
    </source>
</reference>
<evidence type="ECO:0000256" key="1">
    <source>
        <dbReference type="SAM" id="MobiDB-lite"/>
    </source>
</evidence>
<sequence>MPRLRVAGGPAHRLLRLGGVRRILQPAAGCSPRRPFPNRGSAPDPGAQGAASLGMRQTRAGCFPPRPYDAASASPFASRARAVSRDIARKYFFR</sequence>
<dbReference type="HOGENOM" id="CLU_2385005_0_0_11"/>
<keyword evidence="3" id="KW-1185">Reference proteome</keyword>
<organism evidence="2 3">
    <name type="scientific">Streptomyces violaceusniger (strain Tu 4113)</name>
    <dbReference type="NCBI Taxonomy" id="653045"/>
    <lineage>
        <taxon>Bacteria</taxon>
        <taxon>Bacillati</taxon>
        <taxon>Actinomycetota</taxon>
        <taxon>Actinomycetes</taxon>
        <taxon>Kitasatosporales</taxon>
        <taxon>Streptomycetaceae</taxon>
        <taxon>Streptomyces</taxon>
        <taxon>Streptomyces violaceusniger group</taxon>
    </lineage>
</organism>
<dbReference type="Proteomes" id="UP000008703">
    <property type="component" value="Chromosome"/>
</dbReference>
<evidence type="ECO:0000313" key="2">
    <source>
        <dbReference type="EMBL" id="AEM82056.1"/>
    </source>
</evidence>
<dbReference type="EMBL" id="CP002994">
    <property type="protein sequence ID" value="AEM82056.1"/>
    <property type="molecule type" value="Genomic_DNA"/>
</dbReference>
<dbReference type="KEGG" id="svl:Strvi_2332"/>
<protein>
    <submittedName>
        <fullName evidence="2">Uncharacterized protein</fullName>
    </submittedName>
</protein>
<proteinExistence type="predicted"/>
<evidence type="ECO:0000313" key="3">
    <source>
        <dbReference type="Proteomes" id="UP000008703"/>
    </source>
</evidence>
<dbReference type="AlphaFoldDB" id="G2NYI9"/>
<accession>G2NYI9</accession>
<name>G2NYI9_STRV4</name>
<feature type="region of interest" description="Disordered" evidence="1">
    <location>
        <begin position="27"/>
        <end position="66"/>
    </location>
</feature>